<comment type="caution">
    <text evidence="4">The sequence shown here is derived from an EMBL/GenBank/DDBJ whole genome shotgun (WGS) entry which is preliminary data.</text>
</comment>
<dbReference type="Pfam" id="PF01494">
    <property type="entry name" value="FAD_binding_3"/>
    <property type="match status" value="1"/>
</dbReference>
<feature type="compositionally biased region" description="Low complexity" evidence="2">
    <location>
        <begin position="380"/>
        <end position="394"/>
    </location>
</feature>
<reference evidence="4 5" key="1">
    <citation type="submission" date="2024-06" db="EMBL/GenBank/DDBJ databases">
        <title>The Natural Products Discovery Center: Release of the First 8490 Sequenced Strains for Exploring Actinobacteria Biosynthetic Diversity.</title>
        <authorList>
            <person name="Kalkreuter E."/>
            <person name="Kautsar S.A."/>
            <person name="Yang D."/>
            <person name="Bader C.D."/>
            <person name="Teijaro C.N."/>
            <person name="Fluegel L."/>
            <person name="Davis C.M."/>
            <person name="Simpson J.R."/>
            <person name="Lauterbach L."/>
            <person name="Steele A.D."/>
            <person name="Gui C."/>
            <person name="Meng S."/>
            <person name="Li G."/>
            <person name="Viehrig K."/>
            <person name="Ye F."/>
            <person name="Su P."/>
            <person name="Kiefer A.F."/>
            <person name="Nichols A."/>
            <person name="Cepeda A.J."/>
            <person name="Yan W."/>
            <person name="Fan B."/>
            <person name="Jiang Y."/>
            <person name="Adhikari A."/>
            <person name="Zheng C.-J."/>
            <person name="Schuster L."/>
            <person name="Cowan T.M."/>
            <person name="Smanski M.J."/>
            <person name="Chevrette M.G."/>
            <person name="De Carvalho L.P.S."/>
            <person name="Shen B."/>
        </authorList>
    </citation>
    <scope>NUCLEOTIDE SEQUENCE [LARGE SCALE GENOMIC DNA]</scope>
    <source>
        <strain evidence="4 5">NPDC050671</strain>
    </source>
</reference>
<gene>
    <name evidence="4" type="ORF">AB0H72_05380</name>
</gene>
<dbReference type="EC" id="1.14.13.127" evidence="4"/>
<dbReference type="PANTHER" id="PTHR43476:SF3">
    <property type="entry name" value="FAD-BINDING MONOOXYGENASE"/>
    <property type="match status" value="1"/>
</dbReference>
<name>A0ABV3F333_9NOCA</name>
<dbReference type="InterPro" id="IPR050631">
    <property type="entry name" value="PheA/TfdB_FAD_monoxygenase"/>
</dbReference>
<feature type="domain" description="FAD-binding" evidence="3">
    <location>
        <begin position="4"/>
        <end position="343"/>
    </location>
</feature>
<keyword evidence="5" id="KW-1185">Reference proteome</keyword>
<evidence type="ECO:0000256" key="1">
    <source>
        <dbReference type="ARBA" id="ARBA00023002"/>
    </source>
</evidence>
<organism evidence="4 5">
    <name type="scientific">Nocardia fusca</name>
    <dbReference type="NCBI Taxonomy" id="941183"/>
    <lineage>
        <taxon>Bacteria</taxon>
        <taxon>Bacillati</taxon>
        <taxon>Actinomycetota</taxon>
        <taxon>Actinomycetes</taxon>
        <taxon>Mycobacteriales</taxon>
        <taxon>Nocardiaceae</taxon>
        <taxon>Nocardia</taxon>
    </lineage>
</organism>
<dbReference type="Gene3D" id="3.50.50.60">
    <property type="entry name" value="FAD/NAD(P)-binding domain"/>
    <property type="match status" value="1"/>
</dbReference>
<dbReference type="EMBL" id="JBFAIH010000002">
    <property type="protein sequence ID" value="MEV0362119.1"/>
    <property type="molecule type" value="Genomic_DNA"/>
</dbReference>
<proteinExistence type="predicted"/>
<dbReference type="PANTHER" id="PTHR43476">
    <property type="entry name" value="3-(3-HYDROXY-PHENYL)PROPIONATE/3-HYDROXYCINNAMIC ACID HYDROXYLASE"/>
    <property type="match status" value="1"/>
</dbReference>
<dbReference type="Proteomes" id="UP001551658">
    <property type="component" value="Unassembled WGS sequence"/>
</dbReference>
<keyword evidence="1 4" id="KW-0560">Oxidoreductase</keyword>
<dbReference type="InterPro" id="IPR002938">
    <property type="entry name" value="FAD-bd"/>
</dbReference>
<dbReference type="PRINTS" id="PR00420">
    <property type="entry name" value="RNGMNOXGNASE"/>
</dbReference>
<accession>A0ABV3F333</accession>
<evidence type="ECO:0000313" key="4">
    <source>
        <dbReference type="EMBL" id="MEV0362119.1"/>
    </source>
</evidence>
<sequence>MSYEYEVAVIGCGPVGATALALLGHAGISTIGIERETTAWPHARAVHFDGETLRTLQGLGIGEQAAALCEPMTGFRMENEEGETLIEVPTGQFGAQAWHDDLMFHQPDMEALLRSELERYSNVNLRPGLTLVDFAQEGDAVRCHLENADGVAESITARWVIACDGANSVVRRRLGIETEKLGSDDPWLVVDGMLRNSPGLPGTMAFLGHHTRPGLWVRLPGERVRMEFKVMPGDDHEEIVTREAIERISRGVLPVTHFEPDRIAIYTFRARVAEQWRSGNIFLAGDAAHQAPPLFGQGLCAGIRDVTNLAWKLAAVARGTAQPGLLETYESERRPHARYWVEKASTMAHLVQTTDPATAAGRDAHIRDHPEDVYPPLPALGPGLHAGPADPHAGQLSKQPMPTGGTRLDDIVGPRFLVATTPELFAALPEDRRNEIEACPEVVVLTAPEQVRELLASVGSDAVVVRPDRYLLGTARTQAELEQLLAIVPALAAAPRQPAVAPSSDLVTGATS</sequence>
<dbReference type="SUPFAM" id="SSF51905">
    <property type="entry name" value="FAD/NAD(P)-binding domain"/>
    <property type="match status" value="1"/>
</dbReference>
<dbReference type="InterPro" id="IPR036188">
    <property type="entry name" value="FAD/NAD-bd_sf"/>
</dbReference>
<dbReference type="Gene3D" id="3.30.9.10">
    <property type="entry name" value="D-Amino Acid Oxidase, subunit A, domain 2"/>
    <property type="match status" value="1"/>
</dbReference>
<evidence type="ECO:0000259" key="3">
    <source>
        <dbReference type="Pfam" id="PF01494"/>
    </source>
</evidence>
<protein>
    <submittedName>
        <fullName evidence="4">Bifunctional 3-(3-hydroxy-phenyl)propionate/3-hydroxycinnamic acid hydroxylase</fullName>
        <ecNumber evidence="4">1.14.13.127</ecNumber>
    </submittedName>
</protein>
<dbReference type="GO" id="GO:0008688">
    <property type="term" value="F:3-(3-hydroxyphenyl)propionate hydroxylase activity"/>
    <property type="evidence" value="ECO:0007669"/>
    <property type="project" value="UniProtKB-EC"/>
</dbReference>
<evidence type="ECO:0000313" key="5">
    <source>
        <dbReference type="Proteomes" id="UP001551658"/>
    </source>
</evidence>
<dbReference type="RefSeq" id="WP_357974063.1">
    <property type="nucleotide sequence ID" value="NZ_JBFAIH010000002.1"/>
</dbReference>
<evidence type="ECO:0000256" key="2">
    <source>
        <dbReference type="SAM" id="MobiDB-lite"/>
    </source>
</evidence>
<feature type="region of interest" description="Disordered" evidence="2">
    <location>
        <begin position="378"/>
        <end position="398"/>
    </location>
</feature>
<dbReference type="NCBIfam" id="NF004829">
    <property type="entry name" value="PRK06183.1-3"/>
    <property type="match status" value="1"/>
</dbReference>